<name>A0A1N6WA44_9EURY</name>
<dbReference type="AlphaFoldDB" id="A0A1N6WA44"/>
<proteinExistence type="predicted"/>
<keyword evidence="1" id="KW-1133">Transmembrane helix</keyword>
<keyword evidence="1" id="KW-0472">Membrane</keyword>
<dbReference type="Proteomes" id="UP000186914">
    <property type="component" value="Unassembled WGS sequence"/>
</dbReference>
<keyword evidence="3" id="KW-1185">Reference proteome</keyword>
<reference evidence="3" key="1">
    <citation type="submission" date="2017-01" db="EMBL/GenBank/DDBJ databases">
        <authorList>
            <person name="Varghese N."/>
            <person name="Submissions S."/>
        </authorList>
    </citation>
    <scope>NUCLEOTIDE SEQUENCE [LARGE SCALE GENOMIC DNA]</scope>
    <source>
        <strain evidence="3">CGMCC 1.7737</strain>
    </source>
</reference>
<keyword evidence="1" id="KW-0812">Transmembrane</keyword>
<dbReference type="EMBL" id="FTNO01000001">
    <property type="protein sequence ID" value="SIQ86964.1"/>
    <property type="molecule type" value="Genomic_DNA"/>
</dbReference>
<organism evidence="2 3">
    <name type="scientific">Haladaptatus litoreus</name>
    <dbReference type="NCBI Taxonomy" id="553468"/>
    <lineage>
        <taxon>Archaea</taxon>
        <taxon>Methanobacteriati</taxon>
        <taxon>Methanobacteriota</taxon>
        <taxon>Stenosarchaea group</taxon>
        <taxon>Halobacteria</taxon>
        <taxon>Halobacteriales</taxon>
        <taxon>Haladaptataceae</taxon>
        <taxon>Haladaptatus</taxon>
    </lineage>
</organism>
<gene>
    <name evidence="2" type="ORF">SAMN05421858_0651</name>
</gene>
<evidence type="ECO:0000313" key="2">
    <source>
        <dbReference type="EMBL" id="SIQ86964.1"/>
    </source>
</evidence>
<feature type="transmembrane region" description="Helical" evidence="1">
    <location>
        <begin position="94"/>
        <end position="120"/>
    </location>
</feature>
<feature type="transmembrane region" description="Helical" evidence="1">
    <location>
        <begin position="54"/>
        <end position="74"/>
    </location>
</feature>
<protein>
    <submittedName>
        <fullName evidence="2">Uncharacterized protein</fullName>
    </submittedName>
</protein>
<evidence type="ECO:0000313" key="3">
    <source>
        <dbReference type="Proteomes" id="UP000186914"/>
    </source>
</evidence>
<feature type="transmembrane region" description="Helical" evidence="1">
    <location>
        <begin position="141"/>
        <end position="167"/>
    </location>
</feature>
<accession>A0A1N6WA44</accession>
<feature type="transmembrane region" description="Helical" evidence="1">
    <location>
        <begin position="187"/>
        <end position="208"/>
    </location>
</feature>
<sequence>MNSDGKHLIRVRTVTGQTDYIDDDITDAILNGSKYERLRVRRHSIFDQSIPTKLAWQSVLLLALALVAPITLAYPSAVAGLFPGGEPLASSPTVLMPGALVLVLELGTAVGHVAVAGAILRDESALSERRMRQLLSIEEMASFYGFVGGALLLGITLVFFLLGFSGVETLQQYSPPGKQGPFDPSGTGLSVATVSILSFVASGILFAVSRYLAVKLD</sequence>
<evidence type="ECO:0000256" key="1">
    <source>
        <dbReference type="SAM" id="Phobius"/>
    </source>
</evidence>